<dbReference type="RefSeq" id="WP_077411130.1">
    <property type="nucleotide sequence ID" value="NZ_JBHRTS010000004.1"/>
</dbReference>
<reference evidence="2" key="1">
    <citation type="journal article" date="2019" name="Int. J. Syst. Evol. Microbiol.">
        <title>The Global Catalogue of Microorganisms (GCM) 10K type strain sequencing project: providing services to taxonomists for standard genome sequencing and annotation.</title>
        <authorList>
            <consortium name="The Broad Institute Genomics Platform"/>
            <consortium name="The Broad Institute Genome Sequencing Center for Infectious Disease"/>
            <person name="Wu L."/>
            <person name="Ma J."/>
        </authorList>
    </citation>
    <scope>NUCLEOTIDE SEQUENCE [LARGE SCALE GENOMIC DNA]</scope>
    <source>
        <strain evidence="2">KCTC 42953</strain>
    </source>
</reference>
<accession>A0ABV7JEB6</accession>
<organism evidence="1 2">
    <name type="scientific">Marinicella sediminis</name>
    <dbReference type="NCBI Taxonomy" id="1792834"/>
    <lineage>
        <taxon>Bacteria</taxon>
        <taxon>Pseudomonadati</taxon>
        <taxon>Pseudomonadota</taxon>
        <taxon>Gammaproteobacteria</taxon>
        <taxon>Lysobacterales</taxon>
        <taxon>Marinicellaceae</taxon>
        <taxon>Marinicella</taxon>
    </lineage>
</organism>
<sequence length="306" mass="33921">MLIKTVEGFIEATQKQSYPIKQAASMKAAFMVSPVGFRLDQQTAQDNEYMLMDQQVDVKLAMYQHQQLARAITEVGVPVVTFPGSPETPDAVFPNNAFATTHHHRYVIGSMKYENRQKETQRADIRKFFGDILGYEKYEIDHDTAVAELTGVLVPDRARNIGFVGMTERVDDAGARALDEAFGTDLMFQFDLAAGEYHTNVVMACLAGEACVMHKDSFADPAVVDAIANFYKDRTLFISDEEKLAFAGNCISITAKDVFFSQTAYDALSAESRSTLESWGFVLHGVEVSELEKAGGSLRCMIGEIF</sequence>
<dbReference type="PANTHER" id="PTHR43224">
    <property type="entry name" value="AMIDINOTRANSFERASE"/>
    <property type="match status" value="1"/>
</dbReference>
<dbReference type="InterPro" id="IPR014541">
    <property type="entry name" value="Amdntrnsf_FN0238"/>
</dbReference>
<dbReference type="PANTHER" id="PTHR43224:SF1">
    <property type="entry name" value="AMIDINOTRANSFERASE"/>
    <property type="match status" value="1"/>
</dbReference>
<proteinExistence type="predicted"/>
<dbReference type="Pfam" id="PF19420">
    <property type="entry name" value="DDAH_eukar"/>
    <property type="match status" value="1"/>
</dbReference>
<gene>
    <name evidence="1" type="ORF">ACFODZ_09230</name>
</gene>
<evidence type="ECO:0000313" key="1">
    <source>
        <dbReference type="EMBL" id="MFC3194421.1"/>
    </source>
</evidence>
<name>A0ABV7JEB6_9GAMM</name>
<keyword evidence="2" id="KW-1185">Reference proteome</keyword>
<dbReference type="SUPFAM" id="SSF55909">
    <property type="entry name" value="Pentein"/>
    <property type="match status" value="1"/>
</dbReference>
<protein>
    <submittedName>
        <fullName evidence="1">Arginine deiminase-related protein</fullName>
    </submittedName>
</protein>
<evidence type="ECO:0000313" key="2">
    <source>
        <dbReference type="Proteomes" id="UP001595533"/>
    </source>
</evidence>
<dbReference type="EMBL" id="JBHRTS010000004">
    <property type="protein sequence ID" value="MFC3194421.1"/>
    <property type="molecule type" value="Genomic_DNA"/>
</dbReference>
<comment type="caution">
    <text evidence="1">The sequence shown here is derived from an EMBL/GenBank/DDBJ whole genome shotgun (WGS) entry which is preliminary data.</text>
</comment>
<dbReference type="Proteomes" id="UP001595533">
    <property type="component" value="Unassembled WGS sequence"/>
</dbReference>
<dbReference type="Gene3D" id="3.75.10.10">
    <property type="entry name" value="L-arginine/glycine Amidinotransferase, Chain A"/>
    <property type="match status" value="1"/>
</dbReference>